<dbReference type="AlphaFoldDB" id="A0A9N9EA96"/>
<evidence type="ECO:0000313" key="2">
    <source>
        <dbReference type="Proteomes" id="UP000789508"/>
    </source>
</evidence>
<dbReference type="EMBL" id="CAJVPS010011740">
    <property type="protein sequence ID" value="CAG8666557.1"/>
    <property type="molecule type" value="Genomic_DNA"/>
</dbReference>
<comment type="caution">
    <text evidence="1">The sequence shown here is derived from an EMBL/GenBank/DDBJ whole genome shotgun (WGS) entry which is preliminary data.</text>
</comment>
<sequence length="66" mass="7683">KNFLIDLLNLNDLEMPEIEIWDSLVKWGIAQMEDGPLTERLRTGIAKIRRSCARLHTTYPLFPNSK</sequence>
<dbReference type="Proteomes" id="UP000789508">
    <property type="component" value="Unassembled WGS sequence"/>
</dbReference>
<evidence type="ECO:0000313" key="1">
    <source>
        <dbReference type="EMBL" id="CAG8666557.1"/>
    </source>
</evidence>
<accession>A0A9N9EA96</accession>
<feature type="non-terminal residue" evidence="1">
    <location>
        <position position="1"/>
    </location>
</feature>
<gene>
    <name evidence="1" type="ORF">ALEPTO_LOCUS10471</name>
</gene>
<name>A0A9N9EA96_9GLOM</name>
<reference evidence="1" key="1">
    <citation type="submission" date="2021-06" db="EMBL/GenBank/DDBJ databases">
        <authorList>
            <person name="Kallberg Y."/>
            <person name="Tangrot J."/>
            <person name="Rosling A."/>
        </authorList>
    </citation>
    <scope>NUCLEOTIDE SEQUENCE</scope>
    <source>
        <strain evidence="1">FL130A</strain>
    </source>
</reference>
<protein>
    <submittedName>
        <fullName evidence="1">6307_t:CDS:1</fullName>
    </submittedName>
</protein>
<proteinExistence type="predicted"/>
<organism evidence="1 2">
    <name type="scientific">Ambispora leptoticha</name>
    <dbReference type="NCBI Taxonomy" id="144679"/>
    <lineage>
        <taxon>Eukaryota</taxon>
        <taxon>Fungi</taxon>
        <taxon>Fungi incertae sedis</taxon>
        <taxon>Mucoromycota</taxon>
        <taxon>Glomeromycotina</taxon>
        <taxon>Glomeromycetes</taxon>
        <taxon>Archaeosporales</taxon>
        <taxon>Ambisporaceae</taxon>
        <taxon>Ambispora</taxon>
    </lineage>
</organism>
<dbReference type="OrthoDB" id="298084at2759"/>
<keyword evidence="2" id="KW-1185">Reference proteome</keyword>